<dbReference type="STRING" id="8022.A0A060YK56"/>
<gene>
    <name evidence="1" type="ORF">GSONMT00058402001</name>
</gene>
<reference evidence="1" key="2">
    <citation type="submission" date="2014-03" db="EMBL/GenBank/DDBJ databases">
        <authorList>
            <person name="Genoscope - CEA"/>
        </authorList>
    </citation>
    <scope>NUCLEOTIDE SEQUENCE</scope>
</reference>
<proteinExistence type="predicted"/>
<protein>
    <recommendedName>
        <fullName evidence="3">Secreted protein</fullName>
    </recommendedName>
</protein>
<dbReference type="EMBL" id="FR909851">
    <property type="protein sequence ID" value="CDQ89809.1"/>
    <property type="molecule type" value="Genomic_DNA"/>
</dbReference>
<name>A0A060YK56_ONCMY</name>
<dbReference type="PaxDb" id="8022-A0A060YK56"/>
<dbReference type="AlphaFoldDB" id="A0A060YK56"/>
<organism evidence="1 2">
    <name type="scientific">Oncorhynchus mykiss</name>
    <name type="common">Rainbow trout</name>
    <name type="synonym">Salmo gairdneri</name>
    <dbReference type="NCBI Taxonomy" id="8022"/>
    <lineage>
        <taxon>Eukaryota</taxon>
        <taxon>Metazoa</taxon>
        <taxon>Chordata</taxon>
        <taxon>Craniata</taxon>
        <taxon>Vertebrata</taxon>
        <taxon>Euteleostomi</taxon>
        <taxon>Actinopterygii</taxon>
        <taxon>Neopterygii</taxon>
        <taxon>Teleostei</taxon>
        <taxon>Protacanthopterygii</taxon>
        <taxon>Salmoniformes</taxon>
        <taxon>Salmonidae</taxon>
        <taxon>Salmoninae</taxon>
        <taxon>Oncorhynchus</taxon>
    </lineage>
</organism>
<evidence type="ECO:0008006" key="3">
    <source>
        <dbReference type="Google" id="ProtNLM"/>
    </source>
</evidence>
<sequence length="80" mass="9241">MIEVKALVYMVAISAVIRADSEVKLCASLLQPNETLVMTISLIANEQIKILLQESSDQEFHRCFQFQPLVWREMKCKTLR</sequence>
<evidence type="ECO:0000313" key="2">
    <source>
        <dbReference type="Proteomes" id="UP000193380"/>
    </source>
</evidence>
<evidence type="ECO:0000313" key="1">
    <source>
        <dbReference type="EMBL" id="CDQ89809.1"/>
    </source>
</evidence>
<reference evidence="1" key="1">
    <citation type="journal article" date="2014" name="Nat. Commun.">
        <title>The rainbow trout genome provides novel insights into evolution after whole-genome duplication in vertebrates.</title>
        <authorList>
            <person name="Berthelot C."/>
            <person name="Brunet F."/>
            <person name="Chalopin D."/>
            <person name="Juanchich A."/>
            <person name="Bernard M."/>
            <person name="Noel B."/>
            <person name="Bento P."/>
            <person name="Da Silva C."/>
            <person name="Labadie K."/>
            <person name="Alberti A."/>
            <person name="Aury J.M."/>
            <person name="Louis A."/>
            <person name="Dehais P."/>
            <person name="Bardou P."/>
            <person name="Montfort J."/>
            <person name="Klopp C."/>
            <person name="Cabau C."/>
            <person name="Gaspin C."/>
            <person name="Thorgaard G.H."/>
            <person name="Boussaha M."/>
            <person name="Quillet E."/>
            <person name="Guyomard R."/>
            <person name="Galiana D."/>
            <person name="Bobe J."/>
            <person name="Volff J.N."/>
            <person name="Genet C."/>
            <person name="Wincker P."/>
            <person name="Jaillon O."/>
            <person name="Roest Crollius H."/>
            <person name="Guiguen Y."/>
        </authorList>
    </citation>
    <scope>NUCLEOTIDE SEQUENCE [LARGE SCALE GENOMIC DNA]</scope>
</reference>
<accession>A0A060YK56</accession>
<dbReference type="Proteomes" id="UP000193380">
    <property type="component" value="Unassembled WGS sequence"/>
</dbReference>